<accession>A0A3B0YVW2</accession>
<dbReference type="Pfam" id="PF19265">
    <property type="entry name" value="DUF5908"/>
    <property type="match status" value="1"/>
</dbReference>
<dbReference type="AlphaFoldDB" id="A0A3B0YVW2"/>
<organism evidence="1">
    <name type="scientific">hydrothermal vent metagenome</name>
    <dbReference type="NCBI Taxonomy" id="652676"/>
    <lineage>
        <taxon>unclassified sequences</taxon>
        <taxon>metagenomes</taxon>
        <taxon>ecological metagenomes</taxon>
    </lineage>
</organism>
<name>A0A3B0YVW2_9ZZZZ</name>
<dbReference type="EMBL" id="UOFO01000061">
    <property type="protein sequence ID" value="VAW85165.1"/>
    <property type="molecule type" value="Genomic_DNA"/>
</dbReference>
<dbReference type="InterPro" id="IPR045459">
    <property type="entry name" value="DUF5908"/>
</dbReference>
<proteinExistence type="predicted"/>
<protein>
    <submittedName>
        <fullName evidence="1">Uncharacterized protein</fullName>
    </submittedName>
</protein>
<evidence type="ECO:0000313" key="1">
    <source>
        <dbReference type="EMBL" id="VAW85165.1"/>
    </source>
</evidence>
<reference evidence="1" key="1">
    <citation type="submission" date="2018-06" db="EMBL/GenBank/DDBJ databases">
        <authorList>
            <person name="Zhirakovskaya E."/>
        </authorList>
    </citation>
    <scope>NUCLEOTIDE SEQUENCE</scope>
</reference>
<gene>
    <name evidence="1" type="ORF">MNBD_GAMMA16-1522</name>
</gene>
<sequence length="56" mass="6542">MTIEVKYLVIKSTVQSGIESSAHERQIKDNLLEFREELITECREMVAECIRESAER</sequence>